<keyword evidence="1" id="KW-0812">Transmembrane</keyword>
<protein>
    <submittedName>
        <fullName evidence="2">Uncharacterized protein</fullName>
    </submittedName>
</protein>
<proteinExistence type="predicted"/>
<organism evidence="2">
    <name type="scientific">Phascolarctobacterium succinatutens CAG:287</name>
    <dbReference type="NCBI Taxonomy" id="1263101"/>
    <lineage>
        <taxon>Bacteria</taxon>
        <taxon>Bacillati</taxon>
        <taxon>Bacillota</taxon>
        <taxon>Negativicutes</taxon>
        <taxon>Acidaminococcales</taxon>
        <taxon>Acidaminococcaceae</taxon>
        <taxon>Phascolarctobacterium</taxon>
    </lineage>
</organism>
<keyword evidence="1" id="KW-0472">Membrane</keyword>
<evidence type="ECO:0000256" key="1">
    <source>
        <dbReference type="SAM" id="Phobius"/>
    </source>
</evidence>
<evidence type="ECO:0000313" key="2">
    <source>
        <dbReference type="EMBL" id="CDD10207.1"/>
    </source>
</evidence>
<dbReference type="EMBL" id="CBGL010000027">
    <property type="protein sequence ID" value="CDD10207.1"/>
    <property type="molecule type" value="Genomic_DNA"/>
</dbReference>
<comment type="caution">
    <text evidence="2">The sequence shown here is derived from an EMBL/GenBank/DDBJ whole genome shotgun (WGS) entry which is preliminary data.</text>
</comment>
<feature type="transmembrane region" description="Helical" evidence="1">
    <location>
        <begin position="7"/>
        <end position="25"/>
    </location>
</feature>
<dbReference type="Proteomes" id="UP000014937">
    <property type="component" value="Unassembled WGS sequence"/>
</dbReference>
<gene>
    <name evidence="2" type="ORF">BN587_01878</name>
</gene>
<sequence length="141" mass="17433">MKKNTKIIITILFMIFAFNPFELYYNARTPSIYQQRIYFDKEFSLLNLNEFREKEKEIFKNKTYIIVLENDTRMDYQNTINIIQNRFSKNDWLFLNENKNTRGENTKNVIMLFEKKEYRSEVEVFSSEIVLRFWHKNYYGK</sequence>
<keyword evidence="1" id="KW-1133">Transmembrane helix</keyword>
<accession>R6XV97</accession>
<dbReference type="AlphaFoldDB" id="R6XV97"/>
<reference evidence="2" key="1">
    <citation type="submission" date="2012-11" db="EMBL/GenBank/DDBJ databases">
        <title>Dependencies among metagenomic species, viruses, plasmids and units of genetic variation.</title>
        <authorList>
            <person name="Nielsen H.B."/>
            <person name="Almeida M."/>
            <person name="Juncker A.S."/>
            <person name="Rasmussen S."/>
            <person name="Li J."/>
            <person name="Sunagawa S."/>
            <person name="Plichta D."/>
            <person name="Gautier L."/>
            <person name="Le Chatelier E."/>
            <person name="Peletier E."/>
            <person name="Bonde I."/>
            <person name="Nielsen T."/>
            <person name="Manichanh C."/>
            <person name="Arumugam M."/>
            <person name="Batto J."/>
            <person name="Santos M.B.Q.D."/>
            <person name="Blom N."/>
            <person name="Borruel N."/>
            <person name="Burgdorf K.S."/>
            <person name="Boumezbeur F."/>
            <person name="Casellas F."/>
            <person name="Dore J."/>
            <person name="Guarner F."/>
            <person name="Hansen T."/>
            <person name="Hildebrand F."/>
            <person name="Kaas R.S."/>
            <person name="Kennedy S."/>
            <person name="Kristiansen K."/>
            <person name="Kultima J.R."/>
            <person name="Leonard P."/>
            <person name="Levenez F."/>
            <person name="Lund O."/>
            <person name="Moumen B."/>
            <person name="Le Paslier D."/>
            <person name="Pons N."/>
            <person name="Pedersen O."/>
            <person name="Prifti E."/>
            <person name="Qin J."/>
            <person name="Raes J."/>
            <person name="Tap J."/>
            <person name="Tims S."/>
            <person name="Ussery D.W."/>
            <person name="Yamada T."/>
            <person name="MetaHit consortium"/>
            <person name="Renault P."/>
            <person name="Sicheritz-Ponten T."/>
            <person name="Bork P."/>
            <person name="Wang J."/>
            <person name="Brunak S."/>
            <person name="Ehrlich S.D."/>
        </authorList>
    </citation>
    <scope>NUCLEOTIDE SEQUENCE [LARGE SCALE GENOMIC DNA]</scope>
</reference>
<dbReference type="RefSeq" id="WP_021720911.1">
    <property type="nucleotide sequence ID" value="NZ_FR892818.1"/>
</dbReference>
<name>R6XV97_9FIRM</name>
<dbReference type="HOGENOM" id="CLU_1823551_0_0_9"/>